<dbReference type="AlphaFoldDB" id="A0A7X2PAX4"/>
<feature type="domain" description="Transposase IS204/IS1001/IS1096/IS1165 DDE" evidence="1">
    <location>
        <begin position="15"/>
        <end position="171"/>
    </location>
</feature>
<evidence type="ECO:0000259" key="1">
    <source>
        <dbReference type="Pfam" id="PF01610"/>
    </source>
</evidence>
<dbReference type="Pfam" id="PF01610">
    <property type="entry name" value="DDE_Tnp_ISL3"/>
    <property type="match status" value="1"/>
</dbReference>
<dbReference type="EMBL" id="VUNN01000002">
    <property type="protein sequence ID" value="MSU05521.1"/>
    <property type="molecule type" value="Genomic_DNA"/>
</dbReference>
<dbReference type="Proteomes" id="UP000460549">
    <property type="component" value="Unassembled WGS sequence"/>
</dbReference>
<dbReference type="InterPro" id="IPR047951">
    <property type="entry name" value="Transpos_ISL3"/>
</dbReference>
<organism evidence="2 3">
    <name type="scientific">Bullifex porci</name>
    <dbReference type="NCBI Taxonomy" id="2606638"/>
    <lineage>
        <taxon>Bacteria</taxon>
        <taxon>Pseudomonadati</taxon>
        <taxon>Spirochaetota</taxon>
        <taxon>Spirochaetia</taxon>
        <taxon>Spirochaetales</taxon>
        <taxon>Spirochaetaceae</taxon>
        <taxon>Bullifex</taxon>
    </lineage>
</organism>
<dbReference type="PANTHER" id="PTHR33498">
    <property type="entry name" value="TRANSPOSASE FOR INSERTION SEQUENCE ELEMENT IS1557"/>
    <property type="match status" value="1"/>
</dbReference>
<proteinExistence type="predicted"/>
<protein>
    <submittedName>
        <fullName evidence="2">Transposase</fullName>
    </submittedName>
</protein>
<dbReference type="PANTHER" id="PTHR33498:SF1">
    <property type="entry name" value="TRANSPOSASE FOR INSERTION SEQUENCE ELEMENT IS1557"/>
    <property type="match status" value="1"/>
</dbReference>
<evidence type="ECO:0000313" key="2">
    <source>
        <dbReference type="EMBL" id="MSU05521.1"/>
    </source>
</evidence>
<reference evidence="2 3" key="1">
    <citation type="submission" date="2019-08" db="EMBL/GenBank/DDBJ databases">
        <title>In-depth cultivation of the pig gut microbiome towards novel bacterial diversity and tailored functional studies.</title>
        <authorList>
            <person name="Wylensek D."/>
            <person name="Hitch T.C.A."/>
            <person name="Clavel T."/>
        </authorList>
    </citation>
    <scope>NUCLEOTIDE SEQUENCE [LARGE SCALE GENOMIC DNA]</scope>
    <source>
        <strain evidence="2 3">NM-380-WT-3C1</strain>
    </source>
</reference>
<name>A0A7X2PAX4_9SPIO</name>
<dbReference type="InterPro" id="IPR002560">
    <property type="entry name" value="Transposase_DDE"/>
</dbReference>
<comment type="caution">
    <text evidence="2">The sequence shown here is derived from an EMBL/GenBank/DDBJ whole genome shotgun (WGS) entry which is preliminary data.</text>
</comment>
<accession>A0A7X2PAX4</accession>
<keyword evidence="3" id="KW-1185">Reference proteome</keyword>
<evidence type="ECO:0000313" key="3">
    <source>
        <dbReference type="Proteomes" id="UP000460549"/>
    </source>
</evidence>
<gene>
    <name evidence="2" type="ORF">FYJ80_01830</name>
</gene>
<sequence>MEPNLKKRLDGLVLIGIDETSYRKGFKYITVIVDHDKNRVVWLHEGHGKSVLEKFYEELSDKQRKNIKVVTGDGARWITECVEKYTPECVRCMDSFHVVEWANAALDEVRINAWRDANAIVKALEEKYGKIGKGKPAKDNRNVQKILNARKEAYYIKGSSFALGKAPKHLNER</sequence>